<dbReference type="InterPro" id="IPR000515">
    <property type="entry name" value="MetI-like"/>
</dbReference>
<dbReference type="PROSITE" id="PS50928">
    <property type="entry name" value="ABC_TM1"/>
    <property type="match status" value="1"/>
</dbReference>
<evidence type="ECO:0000256" key="4">
    <source>
        <dbReference type="ARBA" id="ARBA00022692"/>
    </source>
</evidence>
<name>A0A6N7XLG0_9FIRM</name>
<evidence type="ECO:0000256" key="7">
    <source>
        <dbReference type="RuleBase" id="RU363032"/>
    </source>
</evidence>
<dbReference type="CDD" id="cd06261">
    <property type="entry name" value="TM_PBP2"/>
    <property type="match status" value="1"/>
</dbReference>
<keyword evidence="2 7" id="KW-0813">Transport</keyword>
<feature type="domain" description="ABC transmembrane type-1" evidence="8">
    <location>
        <begin position="96"/>
        <end position="307"/>
    </location>
</feature>
<comment type="caution">
    <text evidence="9">The sequence shown here is derived from an EMBL/GenBank/DDBJ whole genome shotgun (WGS) entry which is preliminary data.</text>
</comment>
<keyword evidence="6 7" id="KW-0472">Membrane</keyword>
<dbReference type="PANTHER" id="PTHR30465:SF0">
    <property type="entry name" value="OLIGOPEPTIDE TRANSPORT SYSTEM PERMEASE PROTEIN APPB"/>
    <property type="match status" value="1"/>
</dbReference>
<feature type="transmembrane region" description="Helical" evidence="7">
    <location>
        <begin position="243"/>
        <end position="270"/>
    </location>
</feature>
<dbReference type="SUPFAM" id="SSF161098">
    <property type="entry name" value="MetI-like"/>
    <property type="match status" value="1"/>
</dbReference>
<sequence>MGRFITRRLLQQIPILIGVSILVFSIIQLAPGDPLASYTQDPNMTKETLEALKEAHGLNKSPVLQYIDYVKNALQGNFGFSFQLKQPVEKLIAERLWPTFYIAFGSLIISIIIAIPIGVISATKQYSVFDYAGTVFALAGISIPAFFLALLLKKWLAIDLRLFPLSGIETPGAMYTGFARMMDYLRHTFIPLIVLGLTGAGGLMRYTRSSMLEVVRQDYIRTARAKGLKERVVIYKHALRNALIPVITLLGFTLPTLFSGAVITEIMFALPGMGKLQHQAVMQRDYPVLMGTNLFLAIFTLLGNLLADISYALVDPRIRLD</sequence>
<evidence type="ECO:0000313" key="9">
    <source>
        <dbReference type="EMBL" id="MSU01612.1"/>
    </source>
</evidence>
<keyword evidence="3" id="KW-1003">Cell membrane</keyword>
<dbReference type="Pfam" id="PF00528">
    <property type="entry name" value="BPD_transp_1"/>
    <property type="match status" value="1"/>
</dbReference>
<dbReference type="RefSeq" id="WP_154440022.1">
    <property type="nucleotide sequence ID" value="NZ_JAHLPJ010000001.1"/>
</dbReference>
<dbReference type="InterPro" id="IPR035906">
    <property type="entry name" value="MetI-like_sf"/>
</dbReference>
<evidence type="ECO:0000256" key="6">
    <source>
        <dbReference type="ARBA" id="ARBA00023136"/>
    </source>
</evidence>
<accession>A0A6N7XLG0</accession>
<evidence type="ECO:0000256" key="5">
    <source>
        <dbReference type="ARBA" id="ARBA00022989"/>
    </source>
</evidence>
<feature type="transmembrane region" description="Helical" evidence="7">
    <location>
        <begin position="12"/>
        <end position="30"/>
    </location>
</feature>
<evidence type="ECO:0000256" key="2">
    <source>
        <dbReference type="ARBA" id="ARBA00022448"/>
    </source>
</evidence>
<dbReference type="InterPro" id="IPR045621">
    <property type="entry name" value="BPD_transp_1_N"/>
</dbReference>
<reference evidence="9 10" key="1">
    <citation type="submission" date="2019-09" db="EMBL/GenBank/DDBJ databases">
        <title>In-depth cultivation of the pig gut microbiome towards novel bacterial diversity and tailored functional studies.</title>
        <authorList>
            <person name="Wylensek D."/>
            <person name="Hitch T.C.A."/>
            <person name="Clavel T."/>
        </authorList>
    </citation>
    <scope>NUCLEOTIDE SEQUENCE [LARGE SCALE GENOMIC DNA]</scope>
    <source>
        <strain evidence="9 10">WCA3-693-APC-4?</strain>
    </source>
</reference>
<evidence type="ECO:0000256" key="1">
    <source>
        <dbReference type="ARBA" id="ARBA00004651"/>
    </source>
</evidence>
<evidence type="ECO:0000259" key="8">
    <source>
        <dbReference type="PROSITE" id="PS50928"/>
    </source>
</evidence>
<keyword evidence="10" id="KW-1185">Reference proteome</keyword>
<dbReference type="Gene3D" id="1.10.3720.10">
    <property type="entry name" value="MetI-like"/>
    <property type="match status" value="1"/>
</dbReference>
<comment type="subcellular location">
    <subcellularLocation>
        <location evidence="1 7">Cell membrane</location>
        <topology evidence="1 7">Multi-pass membrane protein</topology>
    </subcellularLocation>
</comment>
<feature type="transmembrane region" description="Helical" evidence="7">
    <location>
        <begin position="290"/>
        <end position="314"/>
    </location>
</feature>
<dbReference type="PANTHER" id="PTHR30465">
    <property type="entry name" value="INNER MEMBRANE ABC TRANSPORTER"/>
    <property type="match status" value="1"/>
</dbReference>
<dbReference type="GO" id="GO:0055085">
    <property type="term" value="P:transmembrane transport"/>
    <property type="evidence" value="ECO:0007669"/>
    <property type="project" value="InterPro"/>
</dbReference>
<dbReference type="AlphaFoldDB" id="A0A6N7XLG0"/>
<evidence type="ECO:0000313" key="10">
    <source>
        <dbReference type="Proteomes" id="UP000469523"/>
    </source>
</evidence>
<gene>
    <name evidence="9" type="ORF">FYJ83_09055</name>
</gene>
<organism evidence="9 10">
    <name type="scientific">Tissierella pigra</name>
    <dbReference type="NCBI Taxonomy" id="2607614"/>
    <lineage>
        <taxon>Bacteria</taxon>
        <taxon>Bacillati</taxon>
        <taxon>Bacillota</taxon>
        <taxon>Tissierellia</taxon>
        <taxon>Tissierellales</taxon>
        <taxon>Tissierellaceae</taxon>
        <taxon>Tissierella</taxon>
    </lineage>
</organism>
<dbReference type="EMBL" id="VUNQ01000016">
    <property type="protein sequence ID" value="MSU01612.1"/>
    <property type="molecule type" value="Genomic_DNA"/>
</dbReference>
<dbReference type="Proteomes" id="UP000469523">
    <property type="component" value="Unassembled WGS sequence"/>
</dbReference>
<feature type="transmembrane region" description="Helical" evidence="7">
    <location>
        <begin position="100"/>
        <end position="119"/>
    </location>
</feature>
<proteinExistence type="inferred from homology"/>
<feature type="transmembrane region" description="Helical" evidence="7">
    <location>
        <begin position="131"/>
        <end position="152"/>
    </location>
</feature>
<keyword evidence="4 7" id="KW-0812">Transmembrane</keyword>
<evidence type="ECO:0000256" key="3">
    <source>
        <dbReference type="ARBA" id="ARBA00022475"/>
    </source>
</evidence>
<feature type="transmembrane region" description="Helical" evidence="7">
    <location>
        <begin position="184"/>
        <end position="203"/>
    </location>
</feature>
<keyword evidence="5 7" id="KW-1133">Transmembrane helix</keyword>
<protein>
    <submittedName>
        <fullName evidence="9">ABC transporter permease</fullName>
    </submittedName>
</protein>
<dbReference type="GO" id="GO:0005886">
    <property type="term" value="C:plasma membrane"/>
    <property type="evidence" value="ECO:0007669"/>
    <property type="project" value="UniProtKB-SubCell"/>
</dbReference>
<dbReference type="Pfam" id="PF19300">
    <property type="entry name" value="BPD_transp_1_N"/>
    <property type="match status" value="1"/>
</dbReference>
<comment type="similarity">
    <text evidence="7">Belongs to the binding-protein-dependent transport system permease family.</text>
</comment>